<sequence>MYIYWRQFVRNSCGESSAPKREAAMKVRKEQKRLLAAEIGAAILQGDYRPGEWLRQIDLEEAFAAKRFDVRSALTQLAASGMVTHVENRGYRVAQPDLNVVREILAIRTLLEVEAARQALPNIGPDELKKIKQAQQIFEDAVARGSKADQANTNAAFHDEIYRHAANQSLASLIVEIRNRARPGPIALWPSNAELQRSAAHHVEIVDAIESRDLAALVAAVRRHIVESGANYPARDLGPVKKASAASD</sequence>
<dbReference type="PANTHER" id="PTHR43537:SF24">
    <property type="entry name" value="GLUCONATE OPERON TRANSCRIPTIONAL REPRESSOR"/>
    <property type="match status" value="1"/>
</dbReference>
<dbReference type="EMBL" id="NAFL01000282">
    <property type="protein sequence ID" value="OSJ24396.1"/>
    <property type="molecule type" value="Genomic_DNA"/>
</dbReference>
<dbReference type="PANTHER" id="PTHR43537">
    <property type="entry name" value="TRANSCRIPTIONAL REGULATOR, GNTR FAMILY"/>
    <property type="match status" value="1"/>
</dbReference>
<protein>
    <recommendedName>
        <fullName evidence="4">HTH gntR-type domain-containing protein</fullName>
    </recommendedName>
</protein>
<dbReference type="InterPro" id="IPR011711">
    <property type="entry name" value="GntR_C"/>
</dbReference>
<dbReference type="GO" id="GO:0003677">
    <property type="term" value="F:DNA binding"/>
    <property type="evidence" value="ECO:0007669"/>
    <property type="project" value="UniProtKB-KW"/>
</dbReference>
<feature type="domain" description="HTH gntR-type" evidence="4">
    <location>
        <begin position="29"/>
        <end position="96"/>
    </location>
</feature>
<reference evidence="5 6" key="1">
    <citation type="submission" date="2017-03" db="EMBL/GenBank/DDBJ databases">
        <title>Whole genome sequences of fourteen strains of Bradyrhizobium canariense and one strain of Bradyrhizobium japonicum isolated from Lupinus (Papilionoideae: Genisteae) species in Algeria.</title>
        <authorList>
            <person name="Crovadore J."/>
            <person name="Chekireb D."/>
            <person name="Brachmann A."/>
            <person name="Chablais R."/>
            <person name="Cochard B."/>
            <person name="Lefort F."/>
        </authorList>
    </citation>
    <scope>NUCLEOTIDE SEQUENCE [LARGE SCALE GENOMIC DNA]</scope>
    <source>
        <strain evidence="5 6">UBMA197</strain>
    </source>
</reference>
<organism evidence="5 6">
    <name type="scientific">Bradyrhizobium japonicum</name>
    <dbReference type="NCBI Taxonomy" id="375"/>
    <lineage>
        <taxon>Bacteria</taxon>
        <taxon>Pseudomonadati</taxon>
        <taxon>Pseudomonadota</taxon>
        <taxon>Alphaproteobacteria</taxon>
        <taxon>Hyphomicrobiales</taxon>
        <taxon>Nitrobacteraceae</taxon>
        <taxon>Bradyrhizobium</taxon>
    </lineage>
</organism>
<comment type="caution">
    <text evidence="5">The sequence shown here is derived from an EMBL/GenBank/DDBJ whole genome shotgun (WGS) entry which is preliminary data.</text>
</comment>
<dbReference type="SMART" id="SM00895">
    <property type="entry name" value="FCD"/>
    <property type="match status" value="1"/>
</dbReference>
<evidence type="ECO:0000313" key="6">
    <source>
        <dbReference type="Proteomes" id="UP000193335"/>
    </source>
</evidence>
<name>A0A1Y2JB49_BRAJP</name>
<dbReference type="InterPro" id="IPR036388">
    <property type="entry name" value="WH-like_DNA-bd_sf"/>
</dbReference>
<evidence type="ECO:0000256" key="3">
    <source>
        <dbReference type="ARBA" id="ARBA00023163"/>
    </source>
</evidence>
<evidence type="ECO:0000256" key="1">
    <source>
        <dbReference type="ARBA" id="ARBA00023015"/>
    </source>
</evidence>
<keyword evidence="1" id="KW-0805">Transcription regulation</keyword>
<keyword evidence="3" id="KW-0804">Transcription</keyword>
<evidence type="ECO:0000313" key="5">
    <source>
        <dbReference type="EMBL" id="OSJ24396.1"/>
    </source>
</evidence>
<dbReference type="Pfam" id="PF00392">
    <property type="entry name" value="GntR"/>
    <property type="match status" value="1"/>
</dbReference>
<dbReference type="Gene3D" id="1.20.120.530">
    <property type="entry name" value="GntR ligand-binding domain-like"/>
    <property type="match status" value="1"/>
</dbReference>
<evidence type="ECO:0000256" key="2">
    <source>
        <dbReference type="ARBA" id="ARBA00023125"/>
    </source>
</evidence>
<dbReference type="SUPFAM" id="SSF46785">
    <property type="entry name" value="Winged helix' DNA-binding domain"/>
    <property type="match status" value="1"/>
</dbReference>
<dbReference type="GO" id="GO:0003700">
    <property type="term" value="F:DNA-binding transcription factor activity"/>
    <property type="evidence" value="ECO:0007669"/>
    <property type="project" value="InterPro"/>
</dbReference>
<gene>
    <name evidence="5" type="ORF">BSZ19_41080</name>
</gene>
<dbReference type="Proteomes" id="UP000193335">
    <property type="component" value="Unassembled WGS sequence"/>
</dbReference>
<proteinExistence type="predicted"/>
<dbReference type="Pfam" id="PF07729">
    <property type="entry name" value="FCD"/>
    <property type="match status" value="1"/>
</dbReference>
<dbReference type="SUPFAM" id="SSF48008">
    <property type="entry name" value="GntR ligand-binding domain-like"/>
    <property type="match status" value="1"/>
</dbReference>
<dbReference type="InterPro" id="IPR036390">
    <property type="entry name" value="WH_DNA-bd_sf"/>
</dbReference>
<accession>A0A1Y2JB49</accession>
<dbReference type="AlphaFoldDB" id="A0A1Y2JB49"/>
<dbReference type="InterPro" id="IPR008920">
    <property type="entry name" value="TF_FadR/GntR_C"/>
</dbReference>
<keyword evidence="2" id="KW-0238">DNA-binding</keyword>
<dbReference type="PROSITE" id="PS50949">
    <property type="entry name" value="HTH_GNTR"/>
    <property type="match status" value="1"/>
</dbReference>
<dbReference type="InterPro" id="IPR000524">
    <property type="entry name" value="Tscrpt_reg_HTH_GntR"/>
</dbReference>
<evidence type="ECO:0000259" key="4">
    <source>
        <dbReference type="PROSITE" id="PS50949"/>
    </source>
</evidence>
<dbReference type="Gene3D" id="1.10.10.10">
    <property type="entry name" value="Winged helix-like DNA-binding domain superfamily/Winged helix DNA-binding domain"/>
    <property type="match status" value="1"/>
</dbReference>